<comment type="caution">
    <text evidence="1">The sequence shown here is derived from an EMBL/GenBank/DDBJ whole genome shotgun (WGS) entry which is preliminary data.</text>
</comment>
<keyword evidence="2" id="KW-1185">Reference proteome</keyword>
<protein>
    <submittedName>
        <fullName evidence="1">Uncharacterized protein</fullName>
    </submittedName>
</protein>
<evidence type="ECO:0000313" key="1">
    <source>
        <dbReference type="EMBL" id="GMH27904.1"/>
    </source>
</evidence>
<organism evidence="1 2">
    <name type="scientific">Nepenthes gracilis</name>
    <name type="common">Slender pitcher plant</name>
    <dbReference type="NCBI Taxonomy" id="150966"/>
    <lineage>
        <taxon>Eukaryota</taxon>
        <taxon>Viridiplantae</taxon>
        <taxon>Streptophyta</taxon>
        <taxon>Embryophyta</taxon>
        <taxon>Tracheophyta</taxon>
        <taxon>Spermatophyta</taxon>
        <taxon>Magnoliopsida</taxon>
        <taxon>eudicotyledons</taxon>
        <taxon>Gunneridae</taxon>
        <taxon>Pentapetalae</taxon>
        <taxon>Caryophyllales</taxon>
        <taxon>Nepenthaceae</taxon>
        <taxon>Nepenthes</taxon>
    </lineage>
</organism>
<proteinExistence type="predicted"/>
<dbReference type="AlphaFoldDB" id="A0AAD3TEY1"/>
<name>A0AAD3TEY1_NEPGR</name>
<reference evidence="1" key="1">
    <citation type="submission" date="2023-05" db="EMBL/GenBank/DDBJ databases">
        <title>Nepenthes gracilis genome sequencing.</title>
        <authorList>
            <person name="Fukushima K."/>
        </authorList>
    </citation>
    <scope>NUCLEOTIDE SEQUENCE</scope>
    <source>
        <strain evidence="1">SING2019-196</strain>
    </source>
</reference>
<evidence type="ECO:0000313" key="2">
    <source>
        <dbReference type="Proteomes" id="UP001279734"/>
    </source>
</evidence>
<sequence length="91" mass="10232">MEVSTVAQSSECEWSTSPHPQSKMLGAMYLPYNSLTLEGDSMGKDAFVSKIPQIQMQGMRKHSSKEVLCSPDHCKHHQCERLSVTLQGKRH</sequence>
<accession>A0AAD3TEY1</accession>
<dbReference type="EMBL" id="BSYO01000033">
    <property type="protein sequence ID" value="GMH27904.1"/>
    <property type="molecule type" value="Genomic_DNA"/>
</dbReference>
<dbReference type="Proteomes" id="UP001279734">
    <property type="component" value="Unassembled WGS sequence"/>
</dbReference>
<gene>
    <name evidence="1" type="ORF">Nepgr_029747</name>
</gene>